<dbReference type="EMBL" id="UNSH01000001">
    <property type="protein sequence ID" value="SZE99591.1"/>
    <property type="molecule type" value="Genomic_DNA"/>
</dbReference>
<accession>A0A383UJ56</accession>
<dbReference type="AlphaFoldDB" id="A0A383UJ56"/>
<evidence type="ECO:0000256" key="1">
    <source>
        <dbReference type="SAM" id="Phobius"/>
    </source>
</evidence>
<organism evidence="2 3">
    <name type="scientific">Blumeria hordei</name>
    <name type="common">Barley powdery mildew</name>
    <name type="synonym">Blumeria graminis f. sp. hordei</name>
    <dbReference type="NCBI Taxonomy" id="2867405"/>
    <lineage>
        <taxon>Eukaryota</taxon>
        <taxon>Fungi</taxon>
        <taxon>Dikarya</taxon>
        <taxon>Ascomycota</taxon>
        <taxon>Pezizomycotina</taxon>
        <taxon>Leotiomycetes</taxon>
        <taxon>Erysiphales</taxon>
        <taxon>Erysiphaceae</taxon>
        <taxon>Blumeria</taxon>
    </lineage>
</organism>
<protein>
    <submittedName>
        <fullName evidence="2">Uncharacterized protein</fullName>
    </submittedName>
</protein>
<dbReference type="VEuPathDB" id="FungiDB:BLGHR1_10341"/>
<dbReference type="Proteomes" id="UP000275772">
    <property type="component" value="Unassembled WGS sequence"/>
</dbReference>
<name>A0A383UJ56_BLUHO</name>
<gene>
    <name evidence="2" type="ORF">BLGHR1_10341</name>
</gene>
<proteinExistence type="predicted"/>
<sequence length="57" mass="7036">MSTETVSIRCYLKDSYFRRNYHQREPAQTILLLFWQVLGITWEYIYILLMFQISSRI</sequence>
<feature type="transmembrane region" description="Helical" evidence="1">
    <location>
        <begin position="30"/>
        <end position="51"/>
    </location>
</feature>
<keyword evidence="1" id="KW-0812">Transmembrane</keyword>
<evidence type="ECO:0000313" key="3">
    <source>
        <dbReference type="Proteomes" id="UP000275772"/>
    </source>
</evidence>
<evidence type="ECO:0000313" key="2">
    <source>
        <dbReference type="EMBL" id="SZE99591.1"/>
    </source>
</evidence>
<keyword evidence="1" id="KW-0472">Membrane</keyword>
<reference evidence="2 3" key="1">
    <citation type="submission" date="2017-11" db="EMBL/GenBank/DDBJ databases">
        <authorList>
            <person name="Kracher B."/>
        </authorList>
    </citation>
    <scope>NUCLEOTIDE SEQUENCE [LARGE SCALE GENOMIC DNA]</scope>
    <source>
        <strain evidence="2 3">RACE1</strain>
    </source>
</reference>
<keyword evidence="1" id="KW-1133">Transmembrane helix</keyword>